<dbReference type="InterPro" id="IPR041076">
    <property type="entry name" value="DUF5614"/>
</dbReference>
<dbReference type="PANTHER" id="PTHR13379:SF0">
    <property type="entry name" value="UPF0415 PROTEIN C7ORF25"/>
    <property type="match status" value="1"/>
</dbReference>
<keyword evidence="6" id="KW-1185">Reference proteome</keyword>
<dbReference type="Pfam" id="PF18474">
    <property type="entry name" value="DUF5614"/>
    <property type="match status" value="1"/>
</dbReference>
<evidence type="ECO:0000313" key="6">
    <source>
        <dbReference type="Proteomes" id="UP000007110"/>
    </source>
</evidence>
<reference evidence="6" key="1">
    <citation type="submission" date="2015-02" db="EMBL/GenBank/DDBJ databases">
        <title>Genome sequencing for Strongylocentrotus purpuratus.</title>
        <authorList>
            <person name="Murali S."/>
            <person name="Liu Y."/>
            <person name="Vee V."/>
            <person name="English A."/>
            <person name="Wang M."/>
            <person name="Skinner E."/>
            <person name="Han Y."/>
            <person name="Muzny D.M."/>
            <person name="Worley K.C."/>
            <person name="Gibbs R.A."/>
        </authorList>
    </citation>
    <scope>NUCLEOTIDE SEQUENCE</scope>
</reference>
<feature type="region of interest" description="Disordered" evidence="2">
    <location>
        <begin position="382"/>
        <end position="423"/>
    </location>
</feature>
<dbReference type="AlphaFoldDB" id="A0A7M7P1K2"/>
<dbReference type="OMA" id="HFCMFQR"/>
<accession>A0A7M7P1K2</accession>
<dbReference type="EnsemblMetazoa" id="XM_030986660">
    <property type="protein sequence ID" value="XP_030842520"/>
    <property type="gene ID" value="LOC756828"/>
</dbReference>
<dbReference type="InterPro" id="IPR010733">
    <property type="entry name" value="DUF1308"/>
</dbReference>
<evidence type="ECO:0000313" key="5">
    <source>
        <dbReference type="EnsemblMetazoa" id="XP_030842520"/>
    </source>
</evidence>
<dbReference type="InParanoid" id="A0A7M7P1K2"/>
<dbReference type="Pfam" id="PF07000">
    <property type="entry name" value="DUF1308"/>
    <property type="match status" value="1"/>
</dbReference>
<feature type="domain" description="DUF5614" evidence="4">
    <location>
        <begin position="9"/>
        <end position="198"/>
    </location>
</feature>
<reference evidence="5" key="2">
    <citation type="submission" date="2021-01" db="UniProtKB">
        <authorList>
            <consortium name="EnsemblMetazoa"/>
        </authorList>
    </citation>
    <scope>IDENTIFICATION</scope>
</reference>
<evidence type="ECO:0000256" key="1">
    <source>
        <dbReference type="ARBA" id="ARBA00006588"/>
    </source>
</evidence>
<dbReference type="KEGG" id="spu:756828"/>
<feature type="domain" description="DUF1308" evidence="3">
    <location>
        <begin position="230"/>
        <end position="388"/>
    </location>
</feature>
<organism evidence="5 6">
    <name type="scientific">Strongylocentrotus purpuratus</name>
    <name type="common">Purple sea urchin</name>
    <dbReference type="NCBI Taxonomy" id="7668"/>
    <lineage>
        <taxon>Eukaryota</taxon>
        <taxon>Metazoa</taxon>
        <taxon>Echinodermata</taxon>
        <taxon>Eleutherozoa</taxon>
        <taxon>Echinozoa</taxon>
        <taxon>Echinoidea</taxon>
        <taxon>Euechinoidea</taxon>
        <taxon>Echinacea</taxon>
        <taxon>Camarodonta</taxon>
        <taxon>Echinidea</taxon>
        <taxon>Strongylocentrotidae</taxon>
        <taxon>Strongylocentrotus</taxon>
    </lineage>
</organism>
<dbReference type="RefSeq" id="XP_030842520.1">
    <property type="nucleotide sequence ID" value="XM_030986660.1"/>
</dbReference>
<evidence type="ECO:0000256" key="2">
    <source>
        <dbReference type="SAM" id="MobiDB-lite"/>
    </source>
</evidence>
<name>A0A7M7P1K2_STRPU</name>
<dbReference type="CTD" id="79020"/>
<sequence length="423" mass="46832">MESSLVSELSALRERAEGLIKRADLLKTSGNIEGIGKVKKKIQAELTFIKSLEEGKVIPKKNQLKSTNLSHLDALLHTAETFDHVTAVLRPVHYETEEGYDISLLVDVVGHKGRSWVKVTARKAEALHRIWEGEGEYGEQNIVQQVGQYQDASSQNLLDFSPPAVHVVFYSGITQAVSAELLDLGAVVHGHIYQNDDEMRNNKPDLPVFHPEEEIDKLPLEAESIPQATNLDVTTMIALVSDLCHGGSSYSFNEPVIEELSQQERQRPLLPEVENFIKGKELIVCETAKHDFQAIIETIGGPREKERSQELLQRLHIVPDQPSSRTLTLSSSNRIKDRAKVIFGTGDALKIITTTANEAFVRAASKQGVAYSVFIHQSRALTEKKQQNPAKASPSSSSSNCNSFTDSIQHPLGLDNSNSYPQN</sequence>
<evidence type="ECO:0000259" key="4">
    <source>
        <dbReference type="Pfam" id="PF18474"/>
    </source>
</evidence>
<proteinExistence type="inferred from homology"/>
<evidence type="ECO:0000259" key="3">
    <source>
        <dbReference type="Pfam" id="PF07000"/>
    </source>
</evidence>
<dbReference type="FunCoup" id="A0A7M7P1K2">
    <property type="interactions" value="429"/>
</dbReference>
<dbReference type="PANTHER" id="PTHR13379">
    <property type="entry name" value="UNCHARACTERIZED DUF1308"/>
    <property type="match status" value="1"/>
</dbReference>
<comment type="similarity">
    <text evidence="1">Belongs to the UPF0415 family.</text>
</comment>
<dbReference type="GeneID" id="756828"/>
<protein>
    <recommendedName>
        <fullName evidence="7">DUF1308 domain-containing protein</fullName>
    </recommendedName>
</protein>
<dbReference type="Proteomes" id="UP000007110">
    <property type="component" value="Unassembled WGS sequence"/>
</dbReference>
<dbReference type="OrthoDB" id="441890at2759"/>
<evidence type="ECO:0008006" key="7">
    <source>
        <dbReference type="Google" id="ProtNLM"/>
    </source>
</evidence>
<feature type="compositionally biased region" description="Low complexity" evidence="2">
    <location>
        <begin position="393"/>
        <end position="403"/>
    </location>
</feature>